<gene>
    <name evidence="6" type="ORF">S03H2_59826</name>
</gene>
<dbReference type="Pfam" id="PF00146">
    <property type="entry name" value="NADHdh"/>
    <property type="match status" value="1"/>
</dbReference>
<evidence type="ECO:0000256" key="1">
    <source>
        <dbReference type="ARBA" id="ARBA00004141"/>
    </source>
</evidence>
<keyword evidence="3 5" id="KW-1133">Transmembrane helix</keyword>
<keyword evidence="4 5" id="KW-0472">Membrane</keyword>
<evidence type="ECO:0000256" key="5">
    <source>
        <dbReference type="SAM" id="Phobius"/>
    </source>
</evidence>
<reference evidence="6" key="1">
    <citation type="journal article" date="2014" name="Front. Microbiol.">
        <title>High frequency of phylogenetically diverse reductive dehalogenase-homologous genes in deep subseafloor sedimentary metagenomes.</title>
        <authorList>
            <person name="Kawai M."/>
            <person name="Futagami T."/>
            <person name="Toyoda A."/>
            <person name="Takaki Y."/>
            <person name="Nishi S."/>
            <person name="Hori S."/>
            <person name="Arai W."/>
            <person name="Tsubouchi T."/>
            <person name="Morono Y."/>
            <person name="Uchiyama I."/>
            <person name="Ito T."/>
            <person name="Fujiyama A."/>
            <person name="Inagaki F."/>
            <person name="Takami H."/>
        </authorList>
    </citation>
    <scope>NUCLEOTIDE SEQUENCE</scope>
    <source>
        <strain evidence="6">Expedition CK06-06</strain>
    </source>
</reference>
<feature type="transmembrane region" description="Helical" evidence="5">
    <location>
        <begin position="50"/>
        <end position="76"/>
    </location>
</feature>
<dbReference type="PROSITE" id="PS00668">
    <property type="entry name" value="COMPLEX1_ND1_2"/>
    <property type="match status" value="1"/>
</dbReference>
<feature type="transmembrane region" description="Helical" evidence="5">
    <location>
        <begin position="12"/>
        <end position="30"/>
    </location>
</feature>
<feature type="transmembrane region" description="Helical" evidence="5">
    <location>
        <begin position="161"/>
        <end position="182"/>
    </location>
</feature>
<name>X1KTE5_9ZZZZ</name>
<dbReference type="GO" id="GO:0005886">
    <property type="term" value="C:plasma membrane"/>
    <property type="evidence" value="ECO:0007669"/>
    <property type="project" value="TreeGrafter"/>
</dbReference>
<sequence>PFSSVGASREMTMVLAYELPFILVIFTTIIKTRSIILGDIITYQFQNGAMLWSASGIVAVIVFFICMLAKLCYLPFDIPEAESEIIGGTLAEYSGSLLAIFKLTNAMMLITLPLFLITLFLGGIDVSSVKGIFMLVVKYLIILMLVILVKSTHPRLRIDQALKFFLGPVTGLAIISVILTVLGV</sequence>
<dbReference type="InterPro" id="IPR052561">
    <property type="entry name" value="ComplexI_Subunit1"/>
</dbReference>
<dbReference type="PANTHER" id="PTHR43359">
    <property type="entry name" value="FORMATE HYDROGENLYASE SUBUNIT 4"/>
    <property type="match status" value="1"/>
</dbReference>
<evidence type="ECO:0008006" key="7">
    <source>
        <dbReference type="Google" id="ProtNLM"/>
    </source>
</evidence>
<comment type="subcellular location">
    <subcellularLocation>
        <location evidence="1">Membrane</location>
        <topology evidence="1">Multi-pass membrane protein</topology>
    </subcellularLocation>
</comment>
<evidence type="ECO:0000256" key="2">
    <source>
        <dbReference type="ARBA" id="ARBA00022692"/>
    </source>
</evidence>
<organism evidence="6">
    <name type="scientific">marine sediment metagenome</name>
    <dbReference type="NCBI Taxonomy" id="412755"/>
    <lineage>
        <taxon>unclassified sequences</taxon>
        <taxon>metagenomes</taxon>
        <taxon>ecological metagenomes</taxon>
    </lineage>
</organism>
<accession>X1KTE5</accession>
<feature type="transmembrane region" description="Helical" evidence="5">
    <location>
        <begin position="97"/>
        <end position="120"/>
    </location>
</feature>
<evidence type="ECO:0000256" key="4">
    <source>
        <dbReference type="ARBA" id="ARBA00023136"/>
    </source>
</evidence>
<feature type="transmembrane region" description="Helical" evidence="5">
    <location>
        <begin position="132"/>
        <end position="149"/>
    </location>
</feature>
<dbReference type="InterPro" id="IPR001694">
    <property type="entry name" value="NADH_UbQ_OxRdtase_su1/FPO"/>
</dbReference>
<dbReference type="PANTHER" id="PTHR43359:SF1">
    <property type="entry name" value="FORMATE HYDROGENLYASE SUBUNIT 4-RELATED"/>
    <property type="match status" value="1"/>
</dbReference>
<protein>
    <recommendedName>
        <fullName evidence="7">NADH-quinone oxidoreductase subunit H</fullName>
    </recommendedName>
</protein>
<evidence type="ECO:0000313" key="6">
    <source>
        <dbReference type="EMBL" id="GAH85273.1"/>
    </source>
</evidence>
<proteinExistence type="predicted"/>
<comment type="caution">
    <text evidence="6">The sequence shown here is derived from an EMBL/GenBank/DDBJ whole genome shotgun (WGS) entry which is preliminary data.</text>
</comment>
<feature type="non-terminal residue" evidence="6">
    <location>
        <position position="1"/>
    </location>
</feature>
<keyword evidence="2 5" id="KW-0812">Transmembrane</keyword>
<dbReference type="AlphaFoldDB" id="X1KTE5"/>
<dbReference type="EMBL" id="BARU01038493">
    <property type="protein sequence ID" value="GAH85273.1"/>
    <property type="molecule type" value="Genomic_DNA"/>
</dbReference>
<evidence type="ECO:0000256" key="3">
    <source>
        <dbReference type="ARBA" id="ARBA00022989"/>
    </source>
</evidence>
<dbReference type="InterPro" id="IPR018086">
    <property type="entry name" value="NADH_UbQ_OxRdtase_su1_CS"/>
</dbReference>